<keyword evidence="2" id="KW-0813">Transport</keyword>
<feature type="domain" description="Major facilitator superfamily (MFS) profile" evidence="9">
    <location>
        <begin position="46"/>
        <end position="496"/>
    </location>
</feature>
<reference evidence="10" key="1">
    <citation type="submission" date="2022-11" db="EMBL/GenBank/DDBJ databases">
        <authorList>
            <person name="Petersen C."/>
        </authorList>
    </citation>
    <scope>NUCLEOTIDE SEQUENCE</scope>
    <source>
        <strain evidence="10">IBT 30069</strain>
    </source>
</reference>
<dbReference type="Pfam" id="PF07690">
    <property type="entry name" value="MFS_1"/>
    <property type="match status" value="1"/>
</dbReference>
<feature type="transmembrane region" description="Helical" evidence="8">
    <location>
        <begin position="425"/>
        <end position="449"/>
    </location>
</feature>
<evidence type="ECO:0000313" key="10">
    <source>
        <dbReference type="EMBL" id="KAJ5106850.1"/>
    </source>
</evidence>
<feature type="transmembrane region" description="Helical" evidence="8">
    <location>
        <begin position="174"/>
        <end position="194"/>
    </location>
</feature>
<feature type="compositionally biased region" description="Basic and acidic residues" evidence="7">
    <location>
        <begin position="1"/>
        <end position="19"/>
    </location>
</feature>
<evidence type="ECO:0000256" key="2">
    <source>
        <dbReference type="ARBA" id="ARBA00022448"/>
    </source>
</evidence>
<evidence type="ECO:0000256" key="5">
    <source>
        <dbReference type="ARBA" id="ARBA00023136"/>
    </source>
</evidence>
<feature type="transmembrane region" description="Helical" evidence="8">
    <location>
        <begin position="364"/>
        <end position="387"/>
    </location>
</feature>
<feature type="transmembrane region" description="Helical" evidence="8">
    <location>
        <begin position="113"/>
        <end position="131"/>
    </location>
</feature>
<evidence type="ECO:0000256" key="1">
    <source>
        <dbReference type="ARBA" id="ARBA00004141"/>
    </source>
</evidence>
<dbReference type="Proteomes" id="UP001149165">
    <property type="component" value="Unassembled WGS sequence"/>
</dbReference>
<dbReference type="InterPro" id="IPR036259">
    <property type="entry name" value="MFS_trans_sf"/>
</dbReference>
<gene>
    <name evidence="10" type="ORF">N7456_003525</name>
</gene>
<comment type="caution">
    <text evidence="10">The sequence shown here is derived from an EMBL/GenBank/DDBJ whole genome shotgun (WGS) entry which is preliminary data.</text>
</comment>
<evidence type="ECO:0000256" key="8">
    <source>
        <dbReference type="SAM" id="Phobius"/>
    </source>
</evidence>
<evidence type="ECO:0000256" key="7">
    <source>
        <dbReference type="SAM" id="MobiDB-lite"/>
    </source>
</evidence>
<feature type="transmembrane region" description="Helical" evidence="8">
    <location>
        <begin position="399"/>
        <end position="419"/>
    </location>
</feature>
<evidence type="ECO:0000256" key="4">
    <source>
        <dbReference type="ARBA" id="ARBA00022989"/>
    </source>
</evidence>
<organism evidence="10 11">
    <name type="scientific">Penicillium angulare</name>
    <dbReference type="NCBI Taxonomy" id="116970"/>
    <lineage>
        <taxon>Eukaryota</taxon>
        <taxon>Fungi</taxon>
        <taxon>Dikarya</taxon>
        <taxon>Ascomycota</taxon>
        <taxon>Pezizomycotina</taxon>
        <taxon>Eurotiomycetes</taxon>
        <taxon>Eurotiomycetidae</taxon>
        <taxon>Eurotiales</taxon>
        <taxon>Aspergillaceae</taxon>
        <taxon>Penicillium</taxon>
    </lineage>
</organism>
<dbReference type="PROSITE" id="PS50850">
    <property type="entry name" value="MFS"/>
    <property type="match status" value="1"/>
</dbReference>
<dbReference type="SUPFAM" id="SSF103473">
    <property type="entry name" value="MFS general substrate transporter"/>
    <property type="match status" value="1"/>
</dbReference>
<name>A0A9W9FVK0_9EURO</name>
<keyword evidence="3 8" id="KW-0812">Transmembrane</keyword>
<dbReference type="EMBL" id="JAPQKH010000003">
    <property type="protein sequence ID" value="KAJ5106850.1"/>
    <property type="molecule type" value="Genomic_DNA"/>
</dbReference>
<evidence type="ECO:0000259" key="9">
    <source>
        <dbReference type="PROSITE" id="PS50850"/>
    </source>
</evidence>
<keyword evidence="5 8" id="KW-0472">Membrane</keyword>
<feature type="transmembrane region" description="Helical" evidence="8">
    <location>
        <begin position="339"/>
        <end position="358"/>
    </location>
</feature>
<feature type="transmembrane region" description="Helical" evidence="8">
    <location>
        <begin position="42"/>
        <end position="59"/>
    </location>
</feature>
<evidence type="ECO:0000256" key="3">
    <source>
        <dbReference type="ARBA" id="ARBA00022692"/>
    </source>
</evidence>
<feature type="transmembrane region" description="Helical" evidence="8">
    <location>
        <begin position="206"/>
        <end position="226"/>
    </location>
</feature>
<keyword evidence="4 8" id="KW-1133">Transmembrane helix</keyword>
<comment type="subcellular location">
    <subcellularLocation>
        <location evidence="1">Membrane</location>
        <topology evidence="1">Multi-pass membrane protein</topology>
    </subcellularLocation>
</comment>
<comment type="similarity">
    <text evidence="6">Belongs to the major facilitator superfamily. Allantoate permease family.</text>
</comment>
<sequence>MSSKDGDNPEFIKDDEHPHSGGFVTESETYTLPEERAVLRKIDMVILPFMCFVFFLQYLDKQSLSYAGVFGLMEDLNMTSSEYSWCSSIFYVGQLVSEWPFIYLMSRFPLTKFVGTTVIIWGIICMCLAAPKDFAGFAAVRFLLGFSEGAVSPAFVTITSIWYRKKEHTTRTALWITMNGLAQVFGCLIMYGIGKNTSIIIQPWRVLFLICGAMTVFAGIGFFVLMPNGPNDAWFLNEREKQVLSLRLASDREGGDKTAFSMMQLKEALLDPKAWMVFSFGVLVTMQSPVLTFASLVIESIGYTKLQTILYTAPSGALQILLLWIGTFLVFLFPRQRNFVALALIIPPLIGTIFLFKLTLSAEWGLIVASWLSSCITATMSILLSLFASNIKGNTKRAIVNTMFFIGYCAGCIGSPQLWTKSPRYTEGVITSIVTWCLLLVSIIIYRILCVRDNKARDLLANSDTHEVARDVELDHNGLPRTDLTDKEDKQYRYAL</sequence>
<dbReference type="PANTHER" id="PTHR43791">
    <property type="entry name" value="PERMEASE-RELATED"/>
    <property type="match status" value="1"/>
</dbReference>
<reference evidence="10" key="2">
    <citation type="journal article" date="2023" name="IMA Fungus">
        <title>Comparative genomic study of the Penicillium genus elucidates a diverse pangenome and 15 lateral gene transfer events.</title>
        <authorList>
            <person name="Petersen C."/>
            <person name="Sorensen T."/>
            <person name="Nielsen M.R."/>
            <person name="Sondergaard T.E."/>
            <person name="Sorensen J.L."/>
            <person name="Fitzpatrick D.A."/>
            <person name="Frisvad J.C."/>
            <person name="Nielsen K.L."/>
        </authorList>
    </citation>
    <scope>NUCLEOTIDE SEQUENCE</scope>
    <source>
        <strain evidence="10">IBT 30069</strain>
    </source>
</reference>
<feature type="transmembrane region" description="Helical" evidence="8">
    <location>
        <begin position="137"/>
        <end position="162"/>
    </location>
</feature>
<feature type="transmembrane region" description="Helical" evidence="8">
    <location>
        <begin position="274"/>
        <end position="297"/>
    </location>
</feature>
<protein>
    <recommendedName>
        <fullName evidence="9">Major facilitator superfamily (MFS) profile domain-containing protein</fullName>
    </recommendedName>
</protein>
<feature type="region of interest" description="Disordered" evidence="7">
    <location>
        <begin position="1"/>
        <end position="25"/>
    </location>
</feature>
<dbReference type="PANTHER" id="PTHR43791:SF103">
    <property type="entry name" value="MAJOR FACILITATOR SUPERFAMILY (MFS) PROFILE DOMAIN-CONTAINING PROTEIN-RELATED"/>
    <property type="match status" value="1"/>
</dbReference>
<dbReference type="Gene3D" id="1.20.1250.20">
    <property type="entry name" value="MFS general substrate transporter like domains"/>
    <property type="match status" value="1"/>
</dbReference>
<dbReference type="FunFam" id="1.20.1250.20:FF:000064">
    <property type="entry name" value="MFS allantoate transporter"/>
    <property type="match status" value="1"/>
</dbReference>
<dbReference type="AlphaFoldDB" id="A0A9W9FVK0"/>
<dbReference type="GO" id="GO:0022857">
    <property type="term" value="F:transmembrane transporter activity"/>
    <property type="evidence" value="ECO:0007669"/>
    <property type="project" value="InterPro"/>
</dbReference>
<feature type="transmembrane region" description="Helical" evidence="8">
    <location>
        <begin position="309"/>
        <end position="332"/>
    </location>
</feature>
<dbReference type="OrthoDB" id="6730379at2759"/>
<dbReference type="InterPro" id="IPR020846">
    <property type="entry name" value="MFS_dom"/>
</dbReference>
<evidence type="ECO:0000313" key="11">
    <source>
        <dbReference type="Proteomes" id="UP001149165"/>
    </source>
</evidence>
<keyword evidence="11" id="KW-1185">Reference proteome</keyword>
<dbReference type="InterPro" id="IPR011701">
    <property type="entry name" value="MFS"/>
</dbReference>
<evidence type="ECO:0000256" key="6">
    <source>
        <dbReference type="ARBA" id="ARBA00037968"/>
    </source>
</evidence>
<proteinExistence type="inferred from homology"/>
<accession>A0A9W9FVK0</accession>
<dbReference type="GO" id="GO:0016020">
    <property type="term" value="C:membrane"/>
    <property type="evidence" value="ECO:0007669"/>
    <property type="project" value="UniProtKB-SubCell"/>
</dbReference>